<dbReference type="GO" id="GO:0006897">
    <property type="term" value="P:endocytosis"/>
    <property type="evidence" value="ECO:0007669"/>
    <property type="project" value="TreeGrafter"/>
</dbReference>
<keyword evidence="3" id="KW-0963">Cytoplasm</keyword>
<dbReference type="OrthoDB" id="4033880at2759"/>
<dbReference type="PROSITE" id="PS50330">
    <property type="entry name" value="UIM"/>
    <property type="match status" value="1"/>
</dbReference>
<dbReference type="SMART" id="SM00273">
    <property type="entry name" value="ENTH"/>
    <property type="match status" value="1"/>
</dbReference>
<keyword evidence="4" id="KW-0597">Phosphoprotein</keyword>
<evidence type="ECO:0000256" key="3">
    <source>
        <dbReference type="ARBA" id="ARBA00022490"/>
    </source>
</evidence>
<feature type="compositionally biased region" description="Low complexity" evidence="6">
    <location>
        <begin position="369"/>
        <end position="380"/>
    </location>
</feature>
<dbReference type="GO" id="GO:0005768">
    <property type="term" value="C:endosome"/>
    <property type="evidence" value="ECO:0007669"/>
    <property type="project" value="TreeGrafter"/>
</dbReference>
<feature type="region of interest" description="Disordered" evidence="6">
    <location>
        <begin position="506"/>
        <end position="526"/>
    </location>
</feature>
<name>A0A0D0BLU3_9AGAM</name>
<organism evidence="8 9">
    <name type="scientific">Suillus luteus UH-Slu-Lm8-n1</name>
    <dbReference type="NCBI Taxonomy" id="930992"/>
    <lineage>
        <taxon>Eukaryota</taxon>
        <taxon>Fungi</taxon>
        <taxon>Dikarya</taxon>
        <taxon>Basidiomycota</taxon>
        <taxon>Agaricomycotina</taxon>
        <taxon>Agaricomycetes</taxon>
        <taxon>Agaricomycetidae</taxon>
        <taxon>Boletales</taxon>
        <taxon>Suillineae</taxon>
        <taxon>Suillaceae</taxon>
        <taxon>Suillus</taxon>
    </lineage>
</organism>
<evidence type="ECO:0000313" key="9">
    <source>
        <dbReference type="Proteomes" id="UP000054485"/>
    </source>
</evidence>
<dbReference type="PANTHER" id="PTHR12276">
    <property type="entry name" value="EPSIN/ENT-RELATED"/>
    <property type="match status" value="1"/>
</dbReference>
<dbReference type="GO" id="GO:0030125">
    <property type="term" value="C:clathrin vesicle coat"/>
    <property type="evidence" value="ECO:0007669"/>
    <property type="project" value="TreeGrafter"/>
</dbReference>
<dbReference type="InterPro" id="IPR008942">
    <property type="entry name" value="ENTH_VHS"/>
</dbReference>
<feature type="compositionally biased region" description="Low complexity" evidence="6">
    <location>
        <begin position="510"/>
        <end position="526"/>
    </location>
</feature>
<evidence type="ECO:0000259" key="7">
    <source>
        <dbReference type="PROSITE" id="PS50942"/>
    </source>
</evidence>
<dbReference type="AlphaFoldDB" id="A0A0D0BLU3"/>
<dbReference type="FunFam" id="1.25.40.90:FF:000006">
    <property type="entry name" value="Clathrin interactor 1"/>
    <property type="match status" value="1"/>
</dbReference>
<dbReference type="InParanoid" id="A0A0D0BLU3"/>
<accession>A0A0D0BLU3</accession>
<sequence length="526" mass="58670">MSLQHFGKGALRVAKNYTKGYSDTQAKVRDATSNDPWGPSGTQMNEIAQMSYNQNDFVEIMEMLDKRLNDKGKNWRHVFKSLTVLDYLLHAGSENVVLYFRDNLYIIKTLKEFQYVDEDAKDCGANVRQKAKDISNLLSDPARLQEERRTRASMRDRMIKGHSNGEDDEDGGRRSFAPPPGTPPRKANRGPDRDEDELRKAIEASKKTLAEEQGRKAEEQDLATAIRLSEEEEAKRHKAVEDSNADALFDDQAQISSPNGSNSNNPFPFIDPTPYATGLQPQPQMQPQYTVQPQYTMQPQFTSFNPYQQQAQQEAMQAEYLRQQQEWLRQQQEAQAQQQQLAQQAAQEEWFRQQQQQQQQQLQAQQQQQQQQQQALFPQPTGFGSNNPFAPASSPIPVSSGTPVNGTSGPSFNLQGTYSNSNAPSYNSSPVPSQLSSPSPGVSTSIGAGTGRGGPSRADQEHSHLASLFANRDDGQDTFGNVGALRYGQTQAGLLAAQKTGFGTKNNPFQLQQQQGQNAEQPFFSI</sequence>
<keyword evidence="5" id="KW-0446">Lipid-binding</keyword>
<dbReference type="PROSITE" id="PS50942">
    <property type="entry name" value="ENTH"/>
    <property type="match status" value="1"/>
</dbReference>
<evidence type="ECO:0000256" key="6">
    <source>
        <dbReference type="SAM" id="MobiDB-lite"/>
    </source>
</evidence>
<dbReference type="Proteomes" id="UP000054485">
    <property type="component" value="Unassembled WGS sequence"/>
</dbReference>
<dbReference type="GO" id="GO:0005886">
    <property type="term" value="C:plasma membrane"/>
    <property type="evidence" value="ECO:0007669"/>
    <property type="project" value="TreeGrafter"/>
</dbReference>
<reference evidence="8 9" key="1">
    <citation type="submission" date="2014-04" db="EMBL/GenBank/DDBJ databases">
        <authorList>
            <consortium name="DOE Joint Genome Institute"/>
            <person name="Kuo A."/>
            <person name="Ruytinx J."/>
            <person name="Rineau F."/>
            <person name="Colpaert J."/>
            <person name="Kohler A."/>
            <person name="Nagy L.G."/>
            <person name="Floudas D."/>
            <person name="Copeland A."/>
            <person name="Barry K.W."/>
            <person name="Cichocki N."/>
            <person name="Veneault-Fourrey C."/>
            <person name="LaButti K."/>
            <person name="Lindquist E.A."/>
            <person name="Lipzen A."/>
            <person name="Lundell T."/>
            <person name="Morin E."/>
            <person name="Murat C."/>
            <person name="Sun H."/>
            <person name="Tunlid A."/>
            <person name="Henrissat B."/>
            <person name="Grigoriev I.V."/>
            <person name="Hibbett D.S."/>
            <person name="Martin F."/>
            <person name="Nordberg H.P."/>
            <person name="Cantor M.N."/>
            <person name="Hua S.X."/>
        </authorList>
    </citation>
    <scope>NUCLEOTIDE SEQUENCE [LARGE SCALE GENOMIC DNA]</scope>
    <source>
        <strain evidence="8 9">UH-Slu-Lm8-n1</strain>
    </source>
</reference>
<dbReference type="InterPro" id="IPR003903">
    <property type="entry name" value="UIM_dom"/>
</dbReference>
<dbReference type="Gene3D" id="1.25.40.90">
    <property type="match status" value="1"/>
</dbReference>
<dbReference type="PANTHER" id="PTHR12276:SF110">
    <property type="entry name" value="EPSIN-1-RELATED"/>
    <property type="match status" value="1"/>
</dbReference>
<dbReference type="GO" id="GO:0005543">
    <property type="term" value="F:phospholipid binding"/>
    <property type="evidence" value="ECO:0007669"/>
    <property type="project" value="TreeGrafter"/>
</dbReference>
<dbReference type="InterPro" id="IPR013809">
    <property type="entry name" value="ENTH"/>
</dbReference>
<dbReference type="SMART" id="SM00726">
    <property type="entry name" value="UIM"/>
    <property type="match status" value="2"/>
</dbReference>
<comment type="similarity">
    <text evidence="2">Belongs to the epsin family.</text>
</comment>
<feature type="compositionally biased region" description="Basic and acidic residues" evidence="6">
    <location>
        <begin position="143"/>
        <end position="165"/>
    </location>
</feature>
<dbReference type="CDD" id="cd16991">
    <property type="entry name" value="ENTH_Ent1_Ent2"/>
    <property type="match status" value="1"/>
</dbReference>
<dbReference type="Pfam" id="PF01417">
    <property type="entry name" value="ENTH"/>
    <property type="match status" value="1"/>
</dbReference>
<dbReference type="STRING" id="930992.A0A0D0BLU3"/>
<feature type="region of interest" description="Disordered" evidence="6">
    <location>
        <begin position="138"/>
        <end position="196"/>
    </location>
</feature>
<evidence type="ECO:0000256" key="4">
    <source>
        <dbReference type="ARBA" id="ARBA00022553"/>
    </source>
</evidence>
<feature type="compositionally biased region" description="Low complexity" evidence="6">
    <location>
        <begin position="419"/>
        <end position="445"/>
    </location>
</feature>
<evidence type="ECO:0000256" key="1">
    <source>
        <dbReference type="ARBA" id="ARBA00004496"/>
    </source>
</evidence>
<evidence type="ECO:0000313" key="8">
    <source>
        <dbReference type="EMBL" id="KIK46852.1"/>
    </source>
</evidence>
<comment type="subcellular location">
    <subcellularLocation>
        <location evidence="1">Cytoplasm</location>
    </subcellularLocation>
</comment>
<dbReference type="GO" id="GO:0007015">
    <property type="term" value="P:actin filament organization"/>
    <property type="evidence" value="ECO:0007669"/>
    <property type="project" value="TreeGrafter"/>
</dbReference>
<dbReference type="EMBL" id="KN835154">
    <property type="protein sequence ID" value="KIK46852.1"/>
    <property type="molecule type" value="Genomic_DNA"/>
</dbReference>
<feature type="region of interest" description="Disordered" evidence="6">
    <location>
        <begin position="369"/>
        <end position="461"/>
    </location>
</feature>
<dbReference type="SUPFAM" id="SSF48464">
    <property type="entry name" value="ENTH/VHS domain"/>
    <property type="match status" value="1"/>
</dbReference>
<gene>
    <name evidence="8" type="ORF">CY34DRAFT_800027</name>
</gene>
<dbReference type="FunCoup" id="A0A0D0BLU3">
    <property type="interactions" value="61"/>
</dbReference>
<proteinExistence type="inferred from homology"/>
<dbReference type="GO" id="GO:0030276">
    <property type="term" value="F:clathrin binding"/>
    <property type="evidence" value="ECO:0007669"/>
    <property type="project" value="TreeGrafter"/>
</dbReference>
<feature type="compositionally biased region" description="Polar residues" evidence="6">
    <location>
        <begin position="396"/>
        <end position="418"/>
    </location>
</feature>
<evidence type="ECO:0000256" key="2">
    <source>
        <dbReference type="ARBA" id="ARBA00010130"/>
    </source>
</evidence>
<protein>
    <recommendedName>
        <fullName evidence="7">ENTH domain-containing protein</fullName>
    </recommendedName>
</protein>
<feature type="domain" description="ENTH" evidence="7">
    <location>
        <begin position="16"/>
        <end position="148"/>
    </location>
</feature>
<reference evidence="9" key="2">
    <citation type="submission" date="2015-01" db="EMBL/GenBank/DDBJ databases">
        <title>Evolutionary Origins and Diversification of the Mycorrhizal Mutualists.</title>
        <authorList>
            <consortium name="DOE Joint Genome Institute"/>
            <consortium name="Mycorrhizal Genomics Consortium"/>
            <person name="Kohler A."/>
            <person name="Kuo A."/>
            <person name="Nagy L.G."/>
            <person name="Floudas D."/>
            <person name="Copeland A."/>
            <person name="Barry K.W."/>
            <person name="Cichocki N."/>
            <person name="Veneault-Fourrey C."/>
            <person name="LaButti K."/>
            <person name="Lindquist E.A."/>
            <person name="Lipzen A."/>
            <person name="Lundell T."/>
            <person name="Morin E."/>
            <person name="Murat C."/>
            <person name="Riley R."/>
            <person name="Ohm R."/>
            <person name="Sun H."/>
            <person name="Tunlid A."/>
            <person name="Henrissat B."/>
            <person name="Grigoriev I.V."/>
            <person name="Hibbett D.S."/>
            <person name="Martin F."/>
        </authorList>
    </citation>
    <scope>NUCLEOTIDE SEQUENCE [LARGE SCALE GENOMIC DNA]</scope>
    <source>
        <strain evidence="9">UH-Slu-Lm8-n1</strain>
    </source>
</reference>
<evidence type="ECO:0000256" key="5">
    <source>
        <dbReference type="ARBA" id="ARBA00023121"/>
    </source>
</evidence>
<keyword evidence="9" id="KW-1185">Reference proteome</keyword>
<dbReference type="HOGENOM" id="CLU_012678_0_0_1"/>